<dbReference type="EMBL" id="CARXXK010000004">
    <property type="protein sequence ID" value="CAI6365563.1"/>
    <property type="molecule type" value="Genomic_DNA"/>
</dbReference>
<feature type="signal peptide" evidence="1">
    <location>
        <begin position="1"/>
        <end position="19"/>
    </location>
</feature>
<evidence type="ECO:0000256" key="1">
    <source>
        <dbReference type="SAM" id="SignalP"/>
    </source>
</evidence>
<accession>A0AAV0XCA5</accession>
<evidence type="ECO:0000313" key="3">
    <source>
        <dbReference type="Proteomes" id="UP001160148"/>
    </source>
</evidence>
<protein>
    <submittedName>
        <fullName evidence="2">Uncharacterized protein</fullName>
    </submittedName>
</protein>
<gene>
    <name evidence="2" type="ORF">MEUPH1_LOCUS20262</name>
</gene>
<comment type="caution">
    <text evidence="2">The sequence shown here is derived from an EMBL/GenBank/DDBJ whole genome shotgun (WGS) entry which is preliminary data.</text>
</comment>
<sequence length="84" mass="9370">MNYFVIILIVSLGLALATAVPINIETQLVDLVKDKMQKDVWNHLPPIQEALDHSAHVAKTVIMDQTIVGKGIQAIDYLFGKKWS</sequence>
<name>A0AAV0XCA5_9HEMI</name>
<feature type="chain" id="PRO_5044010073" evidence="1">
    <location>
        <begin position="20"/>
        <end position="84"/>
    </location>
</feature>
<evidence type="ECO:0000313" key="2">
    <source>
        <dbReference type="EMBL" id="CAI6365563.1"/>
    </source>
</evidence>
<keyword evidence="1" id="KW-0732">Signal</keyword>
<dbReference type="AlphaFoldDB" id="A0AAV0XCA5"/>
<keyword evidence="3" id="KW-1185">Reference proteome</keyword>
<reference evidence="2 3" key="1">
    <citation type="submission" date="2023-01" db="EMBL/GenBank/DDBJ databases">
        <authorList>
            <person name="Whitehead M."/>
        </authorList>
    </citation>
    <scope>NUCLEOTIDE SEQUENCE [LARGE SCALE GENOMIC DNA]</scope>
</reference>
<organism evidence="2 3">
    <name type="scientific">Macrosiphum euphorbiae</name>
    <name type="common">potato aphid</name>
    <dbReference type="NCBI Taxonomy" id="13131"/>
    <lineage>
        <taxon>Eukaryota</taxon>
        <taxon>Metazoa</taxon>
        <taxon>Ecdysozoa</taxon>
        <taxon>Arthropoda</taxon>
        <taxon>Hexapoda</taxon>
        <taxon>Insecta</taxon>
        <taxon>Pterygota</taxon>
        <taxon>Neoptera</taxon>
        <taxon>Paraneoptera</taxon>
        <taxon>Hemiptera</taxon>
        <taxon>Sternorrhyncha</taxon>
        <taxon>Aphidomorpha</taxon>
        <taxon>Aphidoidea</taxon>
        <taxon>Aphididae</taxon>
        <taxon>Macrosiphini</taxon>
        <taxon>Macrosiphum</taxon>
    </lineage>
</organism>
<dbReference type="Proteomes" id="UP001160148">
    <property type="component" value="Unassembled WGS sequence"/>
</dbReference>
<proteinExistence type="predicted"/>